<dbReference type="KEGG" id="msto:MSTO_60370"/>
<evidence type="ECO:0000256" key="1">
    <source>
        <dbReference type="SAM" id="Phobius"/>
    </source>
</evidence>
<keyword evidence="1" id="KW-1133">Transmembrane helix</keyword>
<keyword evidence="1" id="KW-0472">Membrane</keyword>
<name>A0A7I7QHW3_9MYCO</name>
<accession>A0A7I7QHW3</accession>
<feature type="transmembrane region" description="Helical" evidence="1">
    <location>
        <begin position="52"/>
        <end position="77"/>
    </location>
</feature>
<evidence type="ECO:0000313" key="3">
    <source>
        <dbReference type="Proteomes" id="UP000467130"/>
    </source>
</evidence>
<feature type="transmembrane region" description="Helical" evidence="1">
    <location>
        <begin position="170"/>
        <end position="188"/>
    </location>
</feature>
<feature type="transmembrane region" description="Helical" evidence="1">
    <location>
        <begin position="132"/>
        <end position="158"/>
    </location>
</feature>
<protein>
    <recommendedName>
        <fullName evidence="4">DUF4386 domain-containing protein</fullName>
    </recommendedName>
</protein>
<organism evidence="2 3">
    <name type="scientific">Mycobacterium stomatepiae</name>
    <dbReference type="NCBI Taxonomy" id="470076"/>
    <lineage>
        <taxon>Bacteria</taxon>
        <taxon>Bacillati</taxon>
        <taxon>Actinomycetota</taxon>
        <taxon>Actinomycetes</taxon>
        <taxon>Mycobacteriales</taxon>
        <taxon>Mycobacteriaceae</taxon>
        <taxon>Mycobacterium</taxon>
        <taxon>Mycobacterium simiae complex</taxon>
    </lineage>
</organism>
<feature type="transmembrane region" description="Helical" evidence="1">
    <location>
        <begin position="89"/>
        <end position="112"/>
    </location>
</feature>
<evidence type="ECO:0000313" key="2">
    <source>
        <dbReference type="EMBL" id="BBY25832.1"/>
    </source>
</evidence>
<keyword evidence="1" id="KW-0812">Transmembrane</keyword>
<keyword evidence="3" id="KW-1185">Reference proteome</keyword>
<dbReference type="Proteomes" id="UP000467130">
    <property type="component" value="Chromosome"/>
</dbReference>
<evidence type="ECO:0008006" key="4">
    <source>
        <dbReference type="Google" id="ProtNLM"/>
    </source>
</evidence>
<dbReference type="AlphaFoldDB" id="A0A7I7QHW3"/>
<reference evidence="2 3" key="1">
    <citation type="journal article" date="2019" name="Emerg. Microbes Infect.">
        <title>Comprehensive subspecies identification of 175 nontuberculous mycobacteria species based on 7547 genomic profiles.</title>
        <authorList>
            <person name="Matsumoto Y."/>
            <person name="Kinjo T."/>
            <person name="Motooka D."/>
            <person name="Nabeya D."/>
            <person name="Jung N."/>
            <person name="Uechi K."/>
            <person name="Horii T."/>
            <person name="Iida T."/>
            <person name="Fujita J."/>
            <person name="Nakamura S."/>
        </authorList>
    </citation>
    <scope>NUCLEOTIDE SEQUENCE [LARGE SCALE GENOMIC DNA]</scope>
    <source>
        <strain evidence="2 3">JCM 17783</strain>
    </source>
</reference>
<dbReference type="RefSeq" id="WP_163795098.1">
    <property type="nucleotide sequence ID" value="NZ_AP022587.1"/>
</dbReference>
<gene>
    <name evidence="2" type="ORF">MSTO_60370</name>
</gene>
<sequence length="244" mass="26849">MKTRNQLICLSSGYGFFVLYLLGLVPVAGFISPPAPDWGDNIVAAYFHARHFRILAGMSICAVASALYVPWGVAIAGQMLRMEKGRFPALTAVQAISAGAGAVFFGLSPFLWLTVAYRAGHSGDIMVALNDFAWISWIVSWPFFFVQAGAFALSVLMYPTVVIPRWVGYLSLWFAISMFPASAIVFFYHGPLAWNGVFALYLPLTLFALWYNVSAFWLLRAIRQESQATTATAAPPREVATISR</sequence>
<feature type="transmembrane region" description="Helical" evidence="1">
    <location>
        <begin position="200"/>
        <end position="219"/>
    </location>
</feature>
<proteinExistence type="predicted"/>
<dbReference type="EMBL" id="AP022587">
    <property type="protein sequence ID" value="BBY25832.1"/>
    <property type="molecule type" value="Genomic_DNA"/>
</dbReference>
<feature type="transmembrane region" description="Helical" evidence="1">
    <location>
        <begin position="7"/>
        <end position="32"/>
    </location>
</feature>